<protein>
    <submittedName>
        <fullName evidence="1">Hemagglutinin</fullName>
    </submittedName>
</protein>
<organism evidence="1 2">
    <name type="scientific">Brenneria rubrifaciens</name>
    <dbReference type="NCBI Taxonomy" id="55213"/>
    <lineage>
        <taxon>Bacteria</taxon>
        <taxon>Pseudomonadati</taxon>
        <taxon>Pseudomonadota</taxon>
        <taxon>Gammaproteobacteria</taxon>
        <taxon>Enterobacterales</taxon>
        <taxon>Pectobacteriaceae</taxon>
        <taxon>Brenneria</taxon>
    </lineage>
</organism>
<dbReference type="KEGG" id="brb:EH207_17295"/>
<dbReference type="OrthoDB" id="2664633at2"/>
<reference evidence="1 2" key="1">
    <citation type="submission" date="2018-11" db="EMBL/GenBank/DDBJ databases">
        <title>Genome sequences of Brenneria nigrifluens and Brenneria rubrifaciens.</title>
        <authorList>
            <person name="Poret-Peterson A.T."/>
            <person name="McClean A.E."/>
            <person name="Kluepfel D.A."/>
        </authorList>
    </citation>
    <scope>NUCLEOTIDE SEQUENCE [LARGE SCALE GENOMIC DNA]</scope>
    <source>
        <strain evidence="1 2">6D370</strain>
    </source>
</reference>
<proteinExistence type="predicted"/>
<dbReference type="Proteomes" id="UP000299580">
    <property type="component" value="Chromosome"/>
</dbReference>
<dbReference type="EMBL" id="CP034035">
    <property type="protein sequence ID" value="QCR10414.1"/>
    <property type="molecule type" value="Genomic_DNA"/>
</dbReference>
<evidence type="ECO:0000313" key="2">
    <source>
        <dbReference type="Proteomes" id="UP000299580"/>
    </source>
</evidence>
<evidence type="ECO:0000313" key="1">
    <source>
        <dbReference type="EMBL" id="QCR10414.1"/>
    </source>
</evidence>
<sequence>MRNYAQSLTGGAAFKETLPGRVWTAELTDDSKITLRSGSSSSDKTKARWTVDIIGNESLNALQG</sequence>
<accession>A0A4P8R3Z5</accession>
<keyword evidence="2" id="KW-1185">Reference proteome</keyword>
<dbReference type="AlphaFoldDB" id="A0A4P8R3Z5"/>
<gene>
    <name evidence="1" type="ORF">EH207_17295</name>
</gene>
<name>A0A4P8R3Z5_9GAMM</name>